<evidence type="ECO:0000313" key="2">
    <source>
        <dbReference type="Proteomes" id="UP000663193"/>
    </source>
</evidence>
<dbReference type="AlphaFoldDB" id="A0A7U2EUQ3"/>
<dbReference type="Proteomes" id="UP000663193">
    <property type="component" value="Chromosome 3"/>
</dbReference>
<reference evidence="2" key="1">
    <citation type="journal article" date="2021" name="BMC Genomics">
        <title>Chromosome-level genome assembly and manually-curated proteome of model necrotroph Parastagonospora nodorum Sn15 reveals a genome-wide trove of candidate effector homologs, and redundancy of virulence-related functions within an accessory chromosome.</title>
        <authorList>
            <person name="Bertazzoni S."/>
            <person name="Jones D.A.B."/>
            <person name="Phan H.T."/>
            <person name="Tan K.-C."/>
            <person name="Hane J.K."/>
        </authorList>
    </citation>
    <scope>NUCLEOTIDE SEQUENCE [LARGE SCALE GENOMIC DNA]</scope>
    <source>
        <strain evidence="2">SN15 / ATCC MYA-4574 / FGSC 10173)</strain>
    </source>
</reference>
<organism evidence="1 2">
    <name type="scientific">Phaeosphaeria nodorum (strain SN15 / ATCC MYA-4574 / FGSC 10173)</name>
    <name type="common">Glume blotch fungus</name>
    <name type="synonym">Parastagonospora nodorum</name>
    <dbReference type="NCBI Taxonomy" id="321614"/>
    <lineage>
        <taxon>Eukaryota</taxon>
        <taxon>Fungi</taxon>
        <taxon>Dikarya</taxon>
        <taxon>Ascomycota</taxon>
        <taxon>Pezizomycotina</taxon>
        <taxon>Dothideomycetes</taxon>
        <taxon>Pleosporomycetidae</taxon>
        <taxon>Pleosporales</taxon>
        <taxon>Pleosporineae</taxon>
        <taxon>Phaeosphaeriaceae</taxon>
        <taxon>Parastagonospora</taxon>
    </lineage>
</organism>
<keyword evidence="2" id="KW-1185">Reference proteome</keyword>
<dbReference type="VEuPathDB" id="FungiDB:JI435_034590"/>
<name>A0A7U2EUQ3_PHANO</name>
<sequence length="74" mass="8518">GVRYRRYDHAAIAYNDLPQRAISCCCSHGKHRLRKLAMAAQRPVRNECMHLWCNLLHIPVRPSAYVHLLGPAKL</sequence>
<dbReference type="EMBL" id="CP069025">
    <property type="protein sequence ID" value="QRC93212.1"/>
    <property type="molecule type" value="Genomic_DNA"/>
</dbReference>
<feature type="non-terminal residue" evidence="1">
    <location>
        <position position="1"/>
    </location>
</feature>
<proteinExistence type="predicted"/>
<protein>
    <submittedName>
        <fullName evidence="1">Uncharacterized protein</fullName>
    </submittedName>
</protein>
<evidence type="ECO:0000313" key="1">
    <source>
        <dbReference type="EMBL" id="QRC93212.1"/>
    </source>
</evidence>
<accession>A0A7U2EUQ3</accession>
<gene>
    <name evidence="1" type="ORF">JI435_034590</name>
</gene>
<feature type="non-terminal residue" evidence="1">
    <location>
        <position position="74"/>
    </location>
</feature>